<feature type="region of interest" description="Disordered" evidence="1">
    <location>
        <begin position="32"/>
        <end position="76"/>
    </location>
</feature>
<name>A0A3Q0SSA0_AMPCI</name>
<sequence length="101" mass="11464">MGMYSLVPKKKTKVLKQRTVLEMFKELQQTAKNPEVCVGNASEDEESEDVDSEEEEQQQPAEEPEGAAAQETSESITQVGYQKLFPSLEVMWGCFFEMQSH</sequence>
<dbReference type="STRING" id="61819.ENSACIP00000026301"/>
<dbReference type="Proteomes" id="UP000261340">
    <property type="component" value="Unplaced"/>
</dbReference>
<accession>A0A3Q0SSA0</accession>
<protein>
    <submittedName>
        <fullName evidence="2">Uncharacterized protein</fullName>
    </submittedName>
</protein>
<keyword evidence="3" id="KW-1185">Reference proteome</keyword>
<evidence type="ECO:0000313" key="3">
    <source>
        <dbReference type="Proteomes" id="UP000261340"/>
    </source>
</evidence>
<dbReference type="Ensembl" id="ENSACIT00000026992.1">
    <property type="protein sequence ID" value="ENSACIP00000026301.1"/>
    <property type="gene ID" value="ENSACIG00000020385.1"/>
</dbReference>
<organism evidence="2 3">
    <name type="scientific">Amphilophus citrinellus</name>
    <name type="common">Midas cichlid</name>
    <name type="synonym">Cichlasoma citrinellum</name>
    <dbReference type="NCBI Taxonomy" id="61819"/>
    <lineage>
        <taxon>Eukaryota</taxon>
        <taxon>Metazoa</taxon>
        <taxon>Chordata</taxon>
        <taxon>Craniata</taxon>
        <taxon>Vertebrata</taxon>
        <taxon>Euteleostomi</taxon>
        <taxon>Actinopterygii</taxon>
        <taxon>Neopterygii</taxon>
        <taxon>Teleostei</taxon>
        <taxon>Neoteleostei</taxon>
        <taxon>Acanthomorphata</taxon>
        <taxon>Ovalentaria</taxon>
        <taxon>Cichlomorphae</taxon>
        <taxon>Cichliformes</taxon>
        <taxon>Cichlidae</taxon>
        <taxon>New World cichlids</taxon>
        <taxon>Cichlasomatinae</taxon>
        <taxon>Heroini</taxon>
        <taxon>Amphilophus</taxon>
    </lineage>
</organism>
<reference evidence="2" key="2">
    <citation type="submission" date="2025-09" db="UniProtKB">
        <authorList>
            <consortium name="Ensembl"/>
        </authorList>
    </citation>
    <scope>IDENTIFICATION</scope>
</reference>
<proteinExistence type="predicted"/>
<evidence type="ECO:0000313" key="2">
    <source>
        <dbReference type="Ensembl" id="ENSACIP00000026301.1"/>
    </source>
</evidence>
<feature type="compositionally biased region" description="Acidic residues" evidence="1">
    <location>
        <begin position="42"/>
        <end position="65"/>
    </location>
</feature>
<reference evidence="2" key="1">
    <citation type="submission" date="2025-08" db="UniProtKB">
        <authorList>
            <consortium name="Ensembl"/>
        </authorList>
    </citation>
    <scope>IDENTIFICATION</scope>
</reference>
<evidence type="ECO:0000256" key="1">
    <source>
        <dbReference type="SAM" id="MobiDB-lite"/>
    </source>
</evidence>
<dbReference type="AlphaFoldDB" id="A0A3Q0SSA0"/>